<reference evidence="2" key="1">
    <citation type="submission" date="2020-05" db="EMBL/GenBank/DDBJ databases">
        <authorList>
            <person name="Chiriac C."/>
            <person name="Salcher M."/>
            <person name="Ghai R."/>
            <person name="Kavagutti S V."/>
        </authorList>
    </citation>
    <scope>NUCLEOTIDE SEQUENCE</scope>
</reference>
<proteinExistence type="predicted"/>
<keyword evidence="1" id="KW-1133">Transmembrane helix</keyword>
<gene>
    <name evidence="2" type="ORF">UFOPK2579_02750</name>
</gene>
<sequence length="134" mass="14109">MTSGPTRRELAPGGSLDDVDDATLRWAVELAQFVRHPLFVGSVFAAGLSFVGVGILIVSGFGVHDEYYVSRQLPYLISGGFAGLGLVIAGAVLASILGQRRDQAAADRELARVVDEIASLTRAVTARLTAEGPR</sequence>
<protein>
    <submittedName>
        <fullName evidence="2">Unannotated protein</fullName>
    </submittedName>
</protein>
<organism evidence="2">
    <name type="scientific">freshwater metagenome</name>
    <dbReference type="NCBI Taxonomy" id="449393"/>
    <lineage>
        <taxon>unclassified sequences</taxon>
        <taxon>metagenomes</taxon>
        <taxon>ecological metagenomes</taxon>
    </lineage>
</organism>
<feature type="transmembrane region" description="Helical" evidence="1">
    <location>
        <begin position="75"/>
        <end position="98"/>
    </location>
</feature>
<accession>A0A6J6SGW8</accession>
<keyword evidence="1" id="KW-0472">Membrane</keyword>
<name>A0A6J6SGW8_9ZZZZ</name>
<dbReference type="EMBL" id="CAEZXR010000445">
    <property type="protein sequence ID" value="CAB4733825.1"/>
    <property type="molecule type" value="Genomic_DNA"/>
</dbReference>
<evidence type="ECO:0000313" key="2">
    <source>
        <dbReference type="EMBL" id="CAB4733825.1"/>
    </source>
</evidence>
<keyword evidence="1" id="KW-0812">Transmembrane</keyword>
<feature type="transmembrane region" description="Helical" evidence="1">
    <location>
        <begin position="38"/>
        <end position="63"/>
    </location>
</feature>
<dbReference type="AlphaFoldDB" id="A0A6J6SGW8"/>
<evidence type="ECO:0000256" key="1">
    <source>
        <dbReference type="SAM" id="Phobius"/>
    </source>
</evidence>